<evidence type="ECO:0000313" key="3">
    <source>
        <dbReference type="Proteomes" id="UP000004367"/>
    </source>
</evidence>
<organism evidence="2 3">
    <name type="scientific">Mobilicoccus pelagius NBRC 104925</name>
    <dbReference type="NCBI Taxonomy" id="1089455"/>
    <lineage>
        <taxon>Bacteria</taxon>
        <taxon>Bacillati</taxon>
        <taxon>Actinomycetota</taxon>
        <taxon>Actinomycetes</taxon>
        <taxon>Micrococcales</taxon>
        <taxon>Dermatophilaceae</taxon>
        <taxon>Mobilicoccus</taxon>
    </lineage>
</organism>
<dbReference type="RefSeq" id="WP_009483275.1">
    <property type="nucleotide sequence ID" value="NZ_BAFE01000089.1"/>
</dbReference>
<dbReference type="OrthoDB" id="3268233at2"/>
<name>H5UUM4_9MICO</name>
<dbReference type="Pfam" id="PF01336">
    <property type="entry name" value="tRNA_anti-codon"/>
    <property type="match status" value="1"/>
</dbReference>
<dbReference type="AlphaFoldDB" id="H5UUM4"/>
<dbReference type="EMBL" id="BAFE01000089">
    <property type="protein sequence ID" value="GAB49432.1"/>
    <property type="molecule type" value="Genomic_DNA"/>
</dbReference>
<evidence type="ECO:0000313" key="2">
    <source>
        <dbReference type="EMBL" id="GAB49432.1"/>
    </source>
</evidence>
<dbReference type="Gene3D" id="2.40.50.140">
    <property type="entry name" value="Nucleic acid-binding proteins"/>
    <property type="match status" value="1"/>
</dbReference>
<feature type="domain" description="OB" evidence="1">
    <location>
        <begin position="45"/>
        <end position="117"/>
    </location>
</feature>
<protein>
    <recommendedName>
        <fullName evidence="1">OB domain-containing protein</fullName>
    </recommendedName>
</protein>
<dbReference type="InterPro" id="IPR012340">
    <property type="entry name" value="NA-bd_OB-fold"/>
</dbReference>
<proteinExistence type="predicted"/>
<evidence type="ECO:0000259" key="1">
    <source>
        <dbReference type="Pfam" id="PF01336"/>
    </source>
</evidence>
<comment type="caution">
    <text evidence="2">The sequence shown here is derived from an EMBL/GenBank/DDBJ whole genome shotgun (WGS) entry which is preliminary data.</text>
</comment>
<accession>H5UUM4</accession>
<reference evidence="2 3" key="1">
    <citation type="submission" date="2012-02" db="EMBL/GenBank/DDBJ databases">
        <title>Whole genome shotgun sequence of Mobilicoccus pelagius NBRC 104925.</title>
        <authorList>
            <person name="Yoshida Y."/>
            <person name="Hosoyama A."/>
            <person name="Tsuchikane K."/>
            <person name="Katsumata H."/>
            <person name="Yamazaki S."/>
            <person name="Fujita N."/>
        </authorList>
    </citation>
    <scope>NUCLEOTIDE SEQUENCE [LARGE SCALE GENOMIC DNA]</scope>
    <source>
        <strain evidence="2 3">NBRC 104925</strain>
    </source>
</reference>
<gene>
    <name evidence="2" type="ORF">MOPEL_130_00390</name>
</gene>
<keyword evidence="3" id="KW-1185">Reference proteome</keyword>
<dbReference type="GO" id="GO:0003676">
    <property type="term" value="F:nucleic acid binding"/>
    <property type="evidence" value="ECO:0007669"/>
    <property type="project" value="InterPro"/>
</dbReference>
<dbReference type="Proteomes" id="UP000004367">
    <property type="component" value="Unassembled WGS sequence"/>
</dbReference>
<dbReference type="InterPro" id="IPR004365">
    <property type="entry name" value="NA-bd_OB_tRNA"/>
</dbReference>
<dbReference type="STRING" id="1089455.MOPEL_130_00390"/>
<sequence length="119" mass="13339">MNLLHRLRDRIAGRVQEHEAREVRSRTGAHGTPIADVEDRRPAEVCGVVRNLTHPPSTGGPLELVVELYDGSGTLDVVWLGRRSIPGIRPGTTLRVRGRMSRRRGVRTIFNPDYEILPT</sequence>
<dbReference type="eggNOG" id="COG0531">
    <property type="taxonomic scope" value="Bacteria"/>
</dbReference>